<sequence length="253" mass="26460">MAKWKEKARRKKGNSLLPLSHSSHTLGSPLAVGPDDGEGGLTTLDNVEEGESGPLTPVIAVNTASMESFRRNFYLNEFVSLAAKVLEKGDPLAMAEMAAVHDLLRTSIHASVPPSSLIAAPPLVPCVDSPPRVSALESPPHHDSSPSRVSELASQPPPLLINDLSASRVSSPSRVRLASRRLQDFRSVSPIDQPPPLPPGNVSPPPPPSLAPLLTSASPPPSIIAPVAALAAAPPTSFLEALIGSHHSMPLLL</sequence>
<reference evidence="2" key="2">
    <citation type="journal article" date="2024" name="Plant">
        <title>Genomic evolution and insights into agronomic trait innovations of Sesamum species.</title>
        <authorList>
            <person name="Miao H."/>
            <person name="Wang L."/>
            <person name="Qu L."/>
            <person name="Liu H."/>
            <person name="Sun Y."/>
            <person name="Le M."/>
            <person name="Wang Q."/>
            <person name="Wei S."/>
            <person name="Zheng Y."/>
            <person name="Lin W."/>
            <person name="Duan Y."/>
            <person name="Cao H."/>
            <person name="Xiong S."/>
            <person name="Wang X."/>
            <person name="Wei L."/>
            <person name="Li C."/>
            <person name="Ma Q."/>
            <person name="Ju M."/>
            <person name="Zhao R."/>
            <person name="Li G."/>
            <person name="Mu C."/>
            <person name="Tian Q."/>
            <person name="Mei H."/>
            <person name="Zhang T."/>
            <person name="Gao T."/>
            <person name="Zhang H."/>
        </authorList>
    </citation>
    <scope>NUCLEOTIDE SEQUENCE</scope>
    <source>
        <strain evidence="2">3651</strain>
    </source>
</reference>
<gene>
    <name evidence="2" type="ORF">Salat_2054100</name>
</gene>
<protein>
    <submittedName>
        <fullName evidence="2">Uncharacterized protein</fullName>
    </submittedName>
</protein>
<keyword evidence="3" id="KW-1185">Reference proteome</keyword>
<evidence type="ECO:0000313" key="2">
    <source>
        <dbReference type="EMBL" id="KAK4421036.1"/>
    </source>
</evidence>
<comment type="caution">
    <text evidence="2">The sequence shown here is derived from an EMBL/GenBank/DDBJ whole genome shotgun (WGS) entry which is preliminary data.</text>
</comment>
<accession>A0AAE1Y0L4</accession>
<reference evidence="2" key="1">
    <citation type="submission" date="2020-06" db="EMBL/GenBank/DDBJ databases">
        <authorList>
            <person name="Li T."/>
            <person name="Hu X."/>
            <person name="Zhang T."/>
            <person name="Song X."/>
            <person name="Zhang H."/>
            <person name="Dai N."/>
            <person name="Sheng W."/>
            <person name="Hou X."/>
            <person name="Wei L."/>
        </authorList>
    </citation>
    <scope>NUCLEOTIDE SEQUENCE</scope>
    <source>
        <strain evidence="2">3651</strain>
        <tissue evidence="2">Leaf</tissue>
    </source>
</reference>
<dbReference type="Proteomes" id="UP001293254">
    <property type="component" value="Unassembled WGS sequence"/>
</dbReference>
<feature type="region of interest" description="Disordered" evidence="1">
    <location>
        <begin position="1"/>
        <end position="39"/>
    </location>
</feature>
<name>A0AAE1Y0L4_9LAMI</name>
<proteinExistence type="predicted"/>
<evidence type="ECO:0000256" key="1">
    <source>
        <dbReference type="SAM" id="MobiDB-lite"/>
    </source>
</evidence>
<dbReference type="AlphaFoldDB" id="A0AAE1Y0L4"/>
<organism evidence="2 3">
    <name type="scientific">Sesamum alatum</name>
    <dbReference type="NCBI Taxonomy" id="300844"/>
    <lineage>
        <taxon>Eukaryota</taxon>
        <taxon>Viridiplantae</taxon>
        <taxon>Streptophyta</taxon>
        <taxon>Embryophyta</taxon>
        <taxon>Tracheophyta</taxon>
        <taxon>Spermatophyta</taxon>
        <taxon>Magnoliopsida</taxon>
        <taxon>eudicotyledons</taxon>
        <taxon>Gunneridae</taxon>
        <taxon>Pentapetalae</taxon>
        <taxon>asterids</taxon>
        <taxon>lamiids</taxon>
        <taxon>Lamiales</taxon>
        <taxon>Pedaliaceae</taxon>
        <taxon>Sesamum</taxon>
    </lineage>
</organism>
<evidence type="ECO:0000313" key="3">
    <source>
        <dbReference type="Proteomes" id="UP001293254"/>
    </source>
</evidence>
<feature type="region of interest" description="Disordered" evidence="1">
    <location>
        <begin position="184"/>
        <end position="215"/>
    </location>
</feature>
<dbReference type="EMBL" id="JACGWO010000008">
    <property type="protein sequence ID" value="KAK4421036.1"/>
    <property type="molecule type" value="Genomic_DNA"/>
</dbReference>
<feature type="compositionally biased region" description="Low complexity" evidence="1">
    <location>
        <begin position="15"/>
        <end position="30"/>
    </location>
</feature>
<feature type="compositionally biased region" description="Basic residues" evidence="1">
    <location>
        <begin position="1"/>
        <end position="13"/>
    </location>
</feature>
<feature type="compositionally biased region" description="Pro residues" evidence="1">
    <location>
        <begin position="192"/>
        <end position="210"/>
    </location>
</feature>
<feature type="region of interest" description="Disordered" evidence="1">
    <location>
        <begin position="130"/>
        <end position="155"/>
    </location>
</feature>